<organism evidence="2 3">
    <name type="scientific">Paradesertivirga mongoliensis</name>
    <dbReference type="NCBI Taxonomy" id="2100740"/>
    <lineage>
        <taxon>Bacteria</taxon>
        <taxon>Pseudomonadati</taxon>
        <taxon>Bacteroidota</taxon>
        <taxon>Sphingobacteriia</taxon>
        <taxon>Sphingobacteriales</taxon>
        <taxon>Sphingobacteriaceae</taxon>
        <taxon>Paradesertivirga</taxon>
    </lineage>
</organism>
<dbReference type="RefSeq" id="WP_255900976.1">
    <property type="nucleotide sequence ID" value="NZ_JAFMZO010000002.1"/>
</dbReference>
<dbReference type="Pfam" id="PF00480">
    <property type="entry name" value="ROK"/>
    <property type="match status" value="2"/>
</dbReference>
<comment type="similarity">
    <text evidence="1">Belongs to the ROK (NagC/XylR) family.</text>
</comment>
<dbReference type="Gene3D" id="3.30.420.40">
    <property type="match status" value="2"/>
</dbReference>
<name>A0ABW4ZNB6_9SPHI</name>
<comment type="caution">
    <text evidence="2">The sequence shown here is derived from an EMBL/GenBank/DDBJ whole genome shotgun (WGS) entry which is preliminary data.</text>
</comment>
<proteinExistence type="inferred from homology"/>
<accession>A0ABW4ZNB6</accession>
<reference evidence="3" key="1">
    <citation type="journal article" date="2019" name="Int. J. Syst. Evol. Microbiol.">
        <title>The Global Catalogue of Microorganisms (GCM) 10K type strain sequencing project: providing services to taxonomists for standard genome sequencing and annotation.</title>
        <authorList>
            <consortium name="The Broad Institute Genomics Platform"/>
            <consortium name="The Broad Institute Genome Sequencing Center for Infectious Disease"/>
            <person name="Wu L."/>
            <person name="Ma J."/>
        </authorList>
    </citation>
    <scope>NUCLEOTIDE SEQUENCE [LARGE SCALE GENOMIC DNA]</scope>
    <source>
        <strain evidence="3">KCTC 42217</strain>
    </source>
</reference>
<dbReference type="Proteomes" id="UP001597387">
    <property type="component" value="Unassembled WGS sequence"/>
</dbReference>
<evidence type="ECO:0000256" key="1">
    <source>
        <dbReference type="ARBA" id="ARBA00006479"/>
    </source>
</evidence>
<dbReference type="SUPFAM" id="SSF53067">
    <property type="entry name" value="Actin-like ATPase domain"/>
    <property type="match status" value="1"/>
</dbReference>
<dbReference type="PANTHER" id="PTHR18964:SF149">
    <property type="entry name" value="BIFUNCTIONAL UDP-N-ACETYLGLUCOSAMINE 2-EPIMERASE_N-ACETYLMANNOSAMINE KINASE"/>
    <property type="match status" value="1"/>
</dbReference>
<dbReference type="InterPro" id="IPR043129">
    <property type="entry name" value="ATPase_NBD"/>
</dbReference>
<sequence>MDKHVFGVGINIPGIEVAIVDIEEKSIVSGFVSENVNCNESLETLIDSWASAIEKCSELNSLEISKIGIGIPGPFDYEKGISLMKGQGKFDALYQVNVKEKLAERLNIAPANITMENIAPCFLHGEVLVGAAKGYKNVLGFTLNYGLGSGRHHDGLTEDGLLWNKSYKDGIAEDYLGIQWISKRYEEFTGVSIVDMKDIAGRAKADDGIGQLVFNEYGENFVKFLMQYVPSYNPDLILIGGHNNAWDLFVPHVKDRLQEKHIKIPIKPAVLGDAAHLIGAADLCIDGKLKLYS</sequence>
<evidence type="ECO:0000313" key="2">
    <source>
        <dbReference type="EMBL" id="MFD2163379.1"/>
    </source>
</evidence>
<dbReference type="EMBL" id="JBHUHZ010000002">
    <property type="protein sequence ID" value="MFD2163379.1"/>
    <property type="molecule type" value="Genomic_DNA"/>
</dbReference>
<dbReference type="InterPro" id="IPR000600">
    <property type="entry name" value="ROK"/>
</dbReference>
<gene>
    <name evidence="2" type="ORF">ACFSJU_13310</name>
</gene>
<dbReference type="PANTHER" id="PTHR18964">
    <property type="entry name" value="ROK (REPRESSOR, ORF, KINASE) FAMILY"/>
    <property type="match status" value="1"/>
</dbReference>
<evidence type="ECO:0000313" key="3">
    <source>
        <dbReference type="Proteomes" id="UP001597387"/>
    </source>
</evidence>
<protein>
    <submittedName>
        <fullName evidence="2">ROK family protein</fullName>
    </submittedName>
</protein>
<keyword evidence="3" id="KW-1185">Reference proteome</keyword>